<dbReference type="Gene3D" id="2.60.40.790">
    <property type="match status" value="1"/>
</dbReference>
<evidence type="ECO:0000313" key="7">
    <source>
        <dbReference type="Proteomes" id="UP000192247"/>
    </source>
</evidence>
<dbReference type="GO" id="GO:0042026">
    <property type="term" value="P:protein refolding"/>
    <property type="evidence" value="ECO:0007669"/>
    <property type="project" value="TreeGrafter"/>
</dbReference>
<dbReference type="STRING" id="418985.A0A1V9XM93"/>
<feature type="compositionally biased region" description="Polar residues" evidence="4">
    <location>
        <begin position="204"/>
        <end position="215"/>
    </location>
</feature>
<dbReference type="Proteomes" id="UP000192247">
    <property type="component" value="Unassembled WGS sequence"/>
</dbReference>
<organism evidence="6 7">
    <name type="scientific">Tropilaelaps mercedesae</name>
    <dbReference type="NCBI Taxonomy" id="418985"/>
    <lineage>
        <taxon>Eukaryota</taxon>
        <taxon>Metazoa</taxon>
        <taxon>Ecdysozoa</taxon>
        <taxon>Arthropoda</taxon>
        <taxon>Chelicerata</taxon>
        <taxon>Arachnida</taxon>
        <taxon>Acari</taxon>
        <taxon>Parasitiformes</taxon>
        <taxon>Mesostigmata</taxon>
        <taxon>Gamasina</taxon>
        <taxon>Dermanyssoidea</taxon>
        <taxon>Laelapidae</taxon>
        <taxon>Tropilaelaps</taxon>
    </lineage>
</organism>
<reference evidence="6 7" key="1">
    <citation type="journal article" date="2017" name="Gigascience">
        <title>Draft genome of the honey bee ectoparasitic mite, Tropilaelaps mercedesae, is shaped by the parasitic life history.</title>
        <authorList>
            <person name="Dong X."/>
            <person name="Armstrong S.D."/>
            <person name="Xia D."/>
            <person name="Makepeace B.L."/>
            <person name="Darby A.C."/>
            <person name="Kadowaki T."/>
        </authorList>
    </citation>
    <scope>NUCLEOTIDE SEQUENCE [LARGE SCALE GENOMIC DNA]</scope>
    <source>
        <strain evidence="6">Wuxi-XJTLU</strain>
    </source>
</reference>
<dbReference type="GO" id="GO:0005634">
    <property type="term" value="C:nucleus"/>
    <property type="evidence" value="ECO:0007669"/>
    <property type="project" value="TreeGrafter"/>
</dbReference>
<evidence type="ECO:0000259" key="5">
    <source>
        <dbReference type="PROSITE" id="PS01031"/>
    </source>
</evidence>
<dbReference type="PROSITE" id="PS01031">
    <property type="entry name" value="SHSP"/>
    <property type="match status" value="1"/>
</dbReference>
<dbReference type="CDD" id="cd06526">
    <property type="entry name" value="metazoan_ACD"/>
    <property type="match status" value="1"/>
</dbReference>
<dbReference type="InterPro" id="IPR008978">
    <property type="entry name" value="HSP20-like_chaperone"/>
</dbReference>
<evidence type="ECO:0000313" key="6">
    <source>
        <dbReference type="EMBL" id="OQR74607.1"/>
    </source>
</evidence>
<name>A0A1V9XM93_9ACAR</name>
<feature type="domain" description="SHSP" evidence="5">
    <location>
        <begin position="92"/>
        <end position="196"/>
    </location>
</feature>
<comment type="caution">
    <text evidence="6">The sequence shown here is derived from an EMBL/GenBank/DDBJ whole genome shotgun (WGS) entry which is preliminary data.</text>
</comment>
<dbReference type="InterPro" id="IPR001436">
    <property type="entry name" value="Alpha-crystallin/sHSP_animal"/>
</dbReference>
<dbReference type="EMBL" id="MNPL01007709">
    <property type="protein sequence ID" value="OQR74607.1"/>
    <property type="molecule type" value="Genomic_DNA"/>
</dbReference>
<accession>A0A1V9XM93</accession>
<dbReference type="PANTHER" id="PTHR45640">
    <property type="entry name" value="HEAT SHOCK PROTEIN HSP-12.2-RELATED"/>
    <property type="match status" value="1"/>
</dbReference>
<gene>
    <name evidence="6" type="ORF">BIW11_00937</name>
</gene>
<dbReference type="GO" id="GO:0009408">
    <property type="term" value="P:response to heat"/>
    <property type="evidence" value="ECO:0007669"/>
    <property type="project" value="TreeGrafter"/>
</dbReference>
<proteinExistence type="inferred from homology"/>
<dbReference type="GO" id="GO:0051082">
    <property type="term" value="F:unfolded protein binding"/>
    <property type="evidence" value="ECO:0007669"/>
    <property type="project" value="TreeGrafter"/>
</dbReference>
<dbReference type="PANTHER" id="PTHR45640:SF13">
    <property type="entry name" value="HEAT SHOCK PROTEIN 22-RELATED"/>
    <property type="match status" value="1"/>
</dbReference>
<feature type="region of interest" description="Disordered" evidence="4">
    <location>
        <begin position="204"/>
        <end position="223"/>
    </location>
</feature>
<dbReference type="Pfam" id="PF00011">
    <property type="entry name" value="HSP20"/>
    <property type="match status" value="1"/>
</dbReference>
<dbReference type="InParanoid" id="A0A1V9XM93"/>
<evidence type="ECO:0000256" key="1">
    <source>
        <dbReference type="ARBA" id="ARBA00023016"/>
    </source>
</evidence>
<protein>
    <submittedName>
        <fullName evidence="6">Major egg antigen-like</fullName>
    </submittedName>
</protein>
<dbReference type="GO" id="GO:0005737">
    <property type="term" value="C:cytoplasm"/>
    <property type="evidence" value="ECO:0007669"/>
    <property type="project" value="TreeGrafter"/>
</dbReference>
<dbReference type="InterPro" id="IPR002068">
    <property type="entry name" value="A-crystallin/Hsp20_dom"/>
</dbReference>
<comment type="similarity">
    <text evidence="2 3">Belongs to the small heat shock protein (HSP20) family.</text>
</comment>
<evidence type="ECO:0000256" key="4">
    <source>
        <dbReference type="SAM" id="MobiDB-lite"/>
    </source>
</evidence>
<sequence>MYACHLMAHRFPKMEDFPHHDEFLVPMDVFGSSFDDYRQRVRRQIDDIMQSAMHRPERDLRRQLSGVFNRYSRTFQDDMFDDIFKELEFPSDGFQKVAREVKAEVDEKNRLLVELDMHEFEPEEITVKAVETQLIVHAKKQTSTSCKEFRREIQLPDGIDLDTVTSNLSPDGKLSIHAQMPIGQQPQVSGLPQPQRLNHGRTHLQTAPSVANNTAEAEPTEMHKSEVCFNVGPAPGH</sequence>
<dbReference type="AlphaFoldDB" id="A0A1V9XM93"/>
<keyword evidence="1" id="KW-0346">Stress response</keyword>
<keyword evidence="7" id="KW-1185">Reference proteome</keyword>
<evidence type="ECO:0000256" key="3">
    <source>
        <dbReference type="RuleBase" id="RU003616"/>
    </source>
</evidence>
<dbReference type="SUPFAM" id="SSF49764">
    <property type="entry name" value="HSP20-like chaperones"/>
    <property type="match status" value="1"/>
</dbReference>
<evidence type="ECO:0000256" key="2">
    <source>
        <dbReference type="PROSITE-ProRule" id="PRU00285"/>
    </source>
</evidence>
<dbReference type="OrthoDB" id="10060792at2759"/>